<accession>A0AAN8KRD5</accession>
<name>A0AAN8KRD5_9TELE</name>
<keyword evidence="2" id="KW-1185">Reference proteome</keyword>
<dbReference type="EMBL" id="JAGTTL010000033">
    <property type="protein sequence ID" value="KAK6295947.1"/>
    <property type="molecule type" value="Genomic_DNA"/>
</dbReference>
<reference evidence="1 2" key="1">
    <citation type="submission" date="2021-04" db="EMBL/GenBank/DDBJ databases">
        <authorList>
            <person name="De Guttry C."/>
            <person name="Zahm M."/>
            <person name="Klopp C."/>
            <person name="Cabau C."/>
            <person name="Louis A."/>
            <person name="Berthelot C."/>
            <person name="Parey E."/>
            <person name="Roest Crollius H."/>
            <person name="Montfort J."/>
            <person name="Robinson-Rechavi M."/>
            <person name="Bucao C."/>
            <person name="Bouchez O."/>
            <person name="Gislard M."/>
            <person name="Lluch J."/>
            <person name="Milhes M."/>
            <person name="Lampietro C."/>
            <person name="Lopez Roques C."/>
            <person name="Donnadieu C."/>
            <person name="Braasch I."/>
            <person name="Desvignes T."/>
            <person name="Postlethwait J."/>
            <person name="Bobe J."/>
            <person name="Wedekind C."/>
            <person name="Guiguen Y."/>
        </authorList>
    </citation>
    <scope>NUCLEOTIDE SEQUENCE [LARGE SCALE GENOMIC DNA]</scope>
    <source>
        <strain evidence="1">Cs_M1</strain>
        <tissue evidence="1">Blood</tissue>
    </source>
</reference>
<evidence type="ECO:0000313" key="1">
    <source>
        <dbReference type="EMBL" id="KAK6295947.1"/>
    </source>
</evidence>
<comment type="caution">
    <text evidence="1">The sequence shown here is derived from an EMBL/GenBank/DDBJ whole genome shotgun (WGS) entry which is preliminary data.</text>
</comment>
<gene>
    <name evidence="1" type="ORF">J4Q44_G00336600</name>
</gene>
<dbReference type="AlphaFoldDB" id="A0AAN8KRD5"/>
<protein>
    <submittedName>
        <fullName evidence="1">Uncharacterized protein</fullName>
    </submittedName>
</protein>
<proteinExistence type="predicted"/>
<dbReference type="Proteomes" id="UP001356427">
    <property type="component" value="Unassembled WGS sequence"/>
</dbReference>
<organism evidence="1 2">
    <name type="scientific">Coregonus suidteri</name>
    <dbReference type="NCBI Taxonomy" id="861788"/>
    <lineage>
        <taxon>Eukaryota</taxon>
        <taxon>Metazoa</taxon>
        <taxon>Chordata</taxon>
        <taxon>Craniata</taxon>
        <taxon>Vertebrata</taxon>
        <taxon>Euteleostomi</taxon>
        <taxon>Actinopterygii</taxon>
        <taxon>Neopterygii</taxon>
        <taxon>Teleostei</taxon>
        <taxon>Protacanthopterygii</taxon>
        <taxon>Salmoniformes</taxon>
        <taxon>Salmonidae</taxon>
        <taxon>Coregoninae</taxon>
        <taxon>Coregonus</taxon>
    </lineage>
</organism>
<evidence type="ECO:0000313" key="2">
    <source>
        <dbReference type="Proteomes" id="UP001356427"/>
    </source>
</evidence>
<sequence length="257" mass="28990">MLNRGGQTITERLRMNEMNQCPRSGEVFHQGVAPQTLWLIGCSPRAAPWNSRLLGRGPIRVFSELICVEEPQGFESFDPQRGLQARAGVCLVCLAFLQGSEAGVGSHMDPVQCEDNAEANSYVVVYDTDSYHYSRDAQVPLQCEDDQFGLNAVVVIGEVYFTLRRCTPFLSHNRTNNLAEADRGLSENNGEMLDLVAVDEQSFPIFTPRPSDHVHLPRTYPNVNNYLTQDVEPLGLIERWYEEPNIVDEDKQDWKGE</sequence>